<dbReference type="GO" id="GO:0005829">
    <property type="term" value="C:cytosol"/>
    <property type="evidence" value="ECO:0007669"/>
    <property type="project" value="TreeGrafter"/>
</dbReference>
<evidence type="ECO:0000313" key="7">
    <source>
        <dbReference type="Proteomes" id="UP000266391"/>
    </source>
</evidence>
<proteinExistence type="predicted"/>
<dbReference type="Gene3D" id="3.40.50.1000">
    <property type="entry name" value="HAD superfamily/HAD-like"/>
    <property type="match status" value="1"/>
</dbReference>
<evidence type="ECO:0000313" key="6">
    <source>
        <dbReference type="Proteomes" id="UP000095395"/>
    </source>
</evidence>
<evidence type="ECO:0000313" key="5">
    <source>
        <dbReference type="Proteomes" id="UP000049828"/>
    </source>
</evidence>
<evidence type="ECO:0000313" key="1">
    <source>
        <dbReference type="EMBL" id="CRL43533.1"/>
    </source>
</evidence>
<dbReference type="InterPro" id="IPR023214">
    <property type="entry name" value="HAD_sf"/>
</dbReference>
<dbReference type="SUPFAM" id="SSF56784">
    <property type="entry name" value="HAD-like"/>
    <property type="match status" value="1"/>
</dbReference>
<evidence type="ECO:0000313" key="3">
    <source>
        <dbReference type="EMBL" id="RHC99151.1"/>
    </source>
</evidence>
<evidence type="ECO:0000313" key="2">
    <source>
        <dbReference type="EMBL" id="CUO18162.1"/>
    </source>
</evidence>
<evidence type="ECO:0000313" key="8">
    <source>
        <dbReference type="Proteomes" id="UP000286271"/>
    </source>
</evidence>
<dbReference type="SFLD" id="SFLDS00003">
    <property type="entry name" value="Haloacid_Dehalogenase"/>
    <property type="match status" value="1"/>
</dbReference>
<dbReference type="InterPro" id="IPR006379">
    <property type="entry name" value="HAD-SF_hydro_IIB"/>
</dbReference>
<dbReference type="InterPro" id="IPR036412">
    <property type="entry name" value="HAD-like_sf"/>
</dbReference>
<sequence>MSKIKLIASDLDGTLLLNFAKNCNPELFPIVEELTRKGIYFVPASGRQYVNLQKLFAPVKDDIMYLCENGALVMHSDQVLVKKQFEDSLALDICHTVMDHPDCEIVISGERTSYLIPKSKDFVTHVRDVVGNHVTVIDAPERIEEPIIKVSYFTQPEKQEKATAEFREKYPDDRCIIVTSGNRWVDFTPLGTSKGAALKEIGERLGIAPDEMAAFGDNENDRAMLEFVGHPYLMEVCNPTMENIVAERCKKVEDTLKQFL</sequence>
<protein>
    <submittedName>
        <fullName evidence="3">HAD family phosphatase</fullName>
    </submittedName>
    <submittedName>
        <fullName evidence="2">Phosphatase YbjI</fullName>
        <ecNumber evidence="2">3.1.3.-</ecNumber>
    </submittedName>
</protein>
<dbReference type="EMBL" id="CYYR01000017">
    <property type="protein sequence ID" value="CUO18162.1"/>
    <property type="molecule type" value="Genomic_DNA"/>
</dbReference>
<reference evidence="7 8" key="3">
    <citation type="submission" date="2018-08" db="EMBL/GenBank/DDBJ databases">
        <title>A genome reference for cultivated species of the human gut microbiota.</title>
        <authorList>
            <person name="Zou Y."/>
            <person name="Xue W."/>
            <person name="Luo G."/>
        </authorList>
    </citation>
    <scope>NUCLEOTIDE SEQUENCE [LARGE SCALE GENOMIC DNA]</scope>
    <source>
        <strain evidence="4 8">AM27-11</strain>
        <strain evidence="3 7">AM32-8LB</strain>
    </source>
</reference>
<dbReference type="EC" id="3.1.3.-" evidence="2"/>
<keyword evidence="2" id="KW-0378">Hydrolase</keyword>
<dbReference type="Gene3D" id="3.30.1240.10">
    <property type="match status" value="1"/>
</dbReference>
<dbReference type="EMBL" id="CVRS01000142">
    <property type="protein sequence ID" value="CRL43533.1"/>
    <property type="molecule type" value="Genomic_DNA"/>
</dbReference>
<gene>
    <name evidence="2" type="primary">ybjI</name>
    <name evidence="4" type="ORF">DW707_11810</name>
    <name evidence="3" type="ORF">DW813_15410</name>
    <name evidence="2" type="ORF">ERS852392_02408</name>
    <name evidence="1" type="ORF">RIL183_11331</name>
</gene>
<accession>A0A0M6X328</accession>
<dbReference type="EMBL" id="QSKW01000019">
    <property type="protein sequence ID" value="RHE96295.1"/>
    <property type="molecule type" value="Genomic_DNA"/>
</dbReference>
<dbReference type="GO" id="GO:0016791">
    <property type="term" value="F:phosphatase activity"/>
    <property type="evidence" value="ECO:0007669"/>
    <property type="project" value="TreeGrafter"/>
</dbReference>
<dbReference type="OrthoDB" id="9814970at2"/>
<dbReference type="PANTHER" id="PTHR10000:SF53">
    <property type="entry name" value="5-AMINO-6-(5-PHOSPHO-D-RIBITYLAMINO)URACIL PHOSPHATASE YBJI-RELATED"/>
    <property type="match status" value="1"/>
</dbReference>
<dbReference type="AlphaFoldDB" id="A0A0M6X328"/>
<dbReference type="SFLD" id="SFLDG01140">
    <property type="entry name" value="C2.B:_Phosphomannomutase_and_P"/>
    <property type="match status" value="1"/>
</dbReference>
<reference evidence="5" key="2">
    <citation type="submission" date="2015-05" db="EMBL/GenBank/DDBJ databases">
        <authorList>
            <consortium name="Pathogen Informatics"/>
        </authorList>
    </citation>
    <scope>NUCLEOTIDE SEQUENCE [LARGE SCALE GENOMIC DNA]</scope>
    <source>
        <strain evidence="2 6">2789STDY5608835</strain>
        <strain evidence="5">L1-83</strain>
    </source>
</reference>
<dbReference type="STRING" id="360807.ERS852392_02408"/>
<keyword evidence="5" id="KW-1185">Reference proteome</keyword>
<dbReference type="Proteomes" id="UP000266391">
    <property type="component" value="Unassembled WGS sequence"/>
</dbReference>
<dbReference type="Proteomes" id="UP000049828">
    <property type="component" value="Unassembled WGS sequence"/>
</dbReference>
<organism evidence="1 5">
    <name type="scientific">Roseburia inulinivorans</name>
    <dbReference type="NCBI Taxonomy" id="360807"/>
    <lineage>
        <taxon>Bacteria</taxon>
        <taxon>Bacillati</taxon>
        <taxon>Bacillota</taxon>
        <taxon>Clostridia</taxon>
        <taxon>Lachnospirales</taxon>
        <taxon>Lachnospiraceae</taxon>
        <taxon>Roseburia</taxon>
    </lineage>
</organism>
<evidence type="ECO:0000313" key="4">
    <source>
        <dbReference type="EMBL" id="RHE96295.1"/>
    </source>
</evidence>
<name>A0A0M6X328_9FIRM</name>
<reference evidence="1" key="1">
    <citation type="submission" date="2015-05" db="EMBL/GenBank/DDBJ databases">
        <authorList>
            <person name="Wang D.B."/>
            <person name="Wang M."/>
        </authorList>
    </citation>
    <scope>NUCLEOTIDE SEQUENCE [LARGE SCALE GENOMIC DNA]</scope>
    <source>
        <strain evidence="1">L1-83</strain>
    </source>
</reference>
<dbReference type="RefSeq" id="WP_055040685.1">
    <property type="nucleotide sequence ID" value="NZ_CAKZTK010000022.1"/>
</dbReference>
<dbReference type="Pfam" id="PF08282">
    <property type="entry name" value="Hydrolase_3"/>
    <property type="match status" value="1"/>
</dbReference>
<dbReference type="Proteomes" id="UP000095395">
    <property type="component" value="Unassembled WGS sequence"/>
</dbReference>
<dbReference type="Proteomes" id="UP000286271">
    <property type="component" value="Unassembled WGS sequence"/>
</dbReference>
<dbReference type="GO" id="GO:0000287">
    <property type="term" value="F:magnesium ion binding"/>
    <property type="evidence" value="ECO:0007669"/>
    <property type="project" value="TreeGrafter"/>
</dbReference>
<dbReference type="NCBIfam" id="TIGR01484">
    <property type="entry name" value="HAD-SF-IIB"/>
    <property type="match status" value="1"/>
</dbReference>
<dbReference type="EMBL" id="QSIQ01000037">
    <property type="protein sequence ID" value="RHC99151.1"/>
    <property type="molecule type" value="Genomic_DNA"/>
</dbReference>
<dbReference type="PANTHER" id="PTHR10000">
    <property type="entry name" value="PHOSPHOSERINE PHOSPHATASE"/>
    <property type="match status" value="1"/>
</dbReference>